<protein>
    <submittedName>
        <fullName evidence="2">Uncharacterized protein</fullName>
    </submittedName>
</protein>
<dbReference type="OrthoDB" id="2960452at2759"/>
<organism evidence="2 3">
    <name type="scientific">Gymnopilus dilepis</name>
    <dbReference type="NCBI Taxonomy" id="231916"/>
    <lineage>
        <taxon>Eukaryota</taxon>
        <taxon>Fungi</taxon>
        <taxon>Dikarya</taxon>
        <taxon>Basidiomycota</taxon>
        <taxon>Agaricomycotina</taxon>
        <taxon>Agaricomycetes</taxon>
        <taxon>Agaricomycetidae</taxon>
        <taxon>Agaricales</taxon>
        <taxon>Agaricineae</taxon>
        <taxon>Hymenogastraceae</taxon>
        <taxon>Gymnopilus</taxon>
    </lineage>
</organism>
<accession>A0A409WAW5</accession>
<keyword evidence="3" id="KW-1185">Reference proteome</keyword>
<feature type="compositionally biased region" description="Polar residues" evidence="1">
    <location>
        <begin position="72"/>
        <end position="83"/>
    </location>
</feature>
<dbReference type="InParanoid" id="A0A409WAW5"/>
<feature type="compositionally biased region" description="Basic and acidic residues" evidence="1">
    <location>
        <begin position="84"/>
        <end position="97"/>
    </location>
</feature>
<feature type="region of interest" description="Disordered" evidence="1">
    <location>
        <begin position="1"/>
        <end position="97"/>
    </location>
</feature>
<comment type="caution">
    <text evidence="2">The sequence shown here is derived from an EMBL/GenBank/DDBJ whole genome shotgun (WGS) entry which is preliminary data.</text>
</comment>
<sequence>MSPKKAATKAKITGAQSERKRKHKESTPIESEDDLTDPPDSEPESPTAKRSKTDDSQPAPDAALNPKKTAEHTTSASGTNAETTGKDGKEEKSASETDMLKEKLALSFDTPVLTPLRRVAAWTQVYQGSQVPLSLQPTSVVDFNQVFDAATILRLRKLEVLPMFDKAINIATADPESLAINGQTICAKGTTEPTHFFALGTITKSSIFNDKYGRQVSVLFSNRSFPRMMAVLGAVYSEKVLFTKSFYGGVVVNAYAQPPKSGTYSAPRGSAPSSPVKAGPKPSPKRSGAVIGYGEVIPAFDGRKPFPTKKVKLPSLTREIHTNAAVLVTFTVSKYAAEGSKVGKRKHLKTAVSFNIQSVIYLADAASADDVYGAPTEPPFGVRAEPELELVNSDIEMEPEKAGVQGSDEEQSDSDAERSDDGVVI</sequence>
<evidence type="ECO:0000313" key="2">
    <source>
        <dbReference type="EMBL" id="PPQ75655.1"/>
    </source>
</evidence>
<feature type="region of interest" description="Disordered" evidence="1">
    <location>
        <begin position="392"/>
        <end position="425"/>
    </location>
</feature>
<feature type="region of interest" description="Disordered" evidence="1">
    <location>
        <begin position="262"/>
        <end position="287"/>
    </location>
</feature>
<gene>
    <name evidence="2" type="ORF">CVT26_001812</name>
</gene>
<dbReference type="EMBL" id="NHYE01005239">
    <property type="protein sequence ID" value="PPQ75655.1"/>
    <property type="molecule type" value="Genomic_DNA"/>
</dbReference>
<feature type="compositionally biased region" description="Basic and acidic residues" evidence="1">
    <location>
        <begin position="415"/>
        <end position="425"/>
    </location>
</feature>
<reference evidence="2 3" key="1">
    <citation type="journal article" date="2018" name="Evol. Lett.">
        <title>Horizontal gene cluster transfer increased hallucinogenic mushroom diversity.</title>
        <authorList>
            <person name="Reynolds H.T."/>
            <person name="Vijayakumar V."/>
            <person name="Gluck-Thaler E."/>
            <person name="Korotkin H.B."/>
            <person name="Matheny P.B."/>
            <person name="Slot J.C."/>
        </authorList>
    </citation>
    <scope>NUCLEOTIDE SEQUENCE [LARGE SCALE GENOMIC DNA]</scope>
    <source>
        <strain evidence="2 3">SRW20</strain>
    </source>
</reference>
<evidence type="ECO:0000256" key="1">
    <source>
        <dbReference type="SAM" id="MobiDB-lite"/>
    </source>
</evidence>
<dbReference type="AlphaFoldDB" id="A0A409WAW5"/>
<name>A0A409WAW5_9AGAR</name>
<proteinExistence type="predicted"/>
<dbReference type="Proteomes" id="UP000284706">
    <property type="component" value="Unassembled WGS sequence"/>
</dbReference>
<feature type="compositionally biased region" description="Acidic residues" evidence="1">
    <location>
        <begin position="30"/>
        <end position="43"/>
    </location>
</feature>
<evidence type="ECO:0000313" key="3">
    <source>
        <dbReference type="Proteomes" id="UP000284706"/>
    </source>
</evidence>